<reference evidence="2" key="1">
    <citation type="submission" date="2015-04" db="UniProtKB">
        <authorList>
            <consortium name="EnsemblPlants"/>
        </authorList>
    </citation>
    <scope>IDENTIFICATION</scope>
</reference>
<keyword evidence="3" id="KW-1185">Reference proteome</keyword>
<dbReference type="Gramene" id="OGLUM02G04130.1">
    <property type="protein sequence ID" value="OGLUM02G04130.1"/>
    <property type="gene ID" value="OGLUM02G04130"/>
</dbReference>
<dbReference type="Proteomes" id="UP000026961">
    <property type="component" value="Chromosome 2"/>
</dbReference>
<feature type="region of interest" description="Disordered" evidence="1">
    <location>
        <begin position="1"/>
        <end position="51"/>
    </location>
</feature>
<protein>
    <submittedName>
        <fullName evidence="2">Uncharacterized protein</fullName>
    </submittedName>
</protein>
<dbReference type="HOGENOM" id="CLU_3109637_0_0_1"/>
<dbReference type="EnsemblPlants" id="OGLUM02G04130.1">
    <property type="protein sequence ID" value="OGLUM02G04130.1"/>
    <property type="gene ID" value="OGLUM02G04130"/>
</dbReference>
<feature type="compositionally biased region" description="Basic and acidic residues" evidence="1">
    <location>
        <begin position="1"/>
        <end position="18"/>
    </location>
</feature>
<reference evidence="2" key="2">
    <citation type="submission" date="2018-05" db="EMBL/GenBank/DDBJ databases">
        <title>OgluRS3 (Oryza glumaepatula Reference Sequence Version 3).</title>
        <authorList>
            <person name="Zhang J."/>
            <person name="Kudrna D."/>
            <person name="Lee S."/>
            <person name="Talag J."/>
            <person name="Welchert J."/>
            <person name="Wing R.A."/>
        </authorList>
    </citation>
    <scope>NUCLEOTIDE SEQUENCE [LARGE SCALE GENOMIC DNA]</scope>
</reference>
<evidence type="ECO:0000256" key="1">
    <source>
        <dbReference type="SAM" id="MobiDB-lite"/>
    </source>
</evidence>
<sequence>MLRRWPETPRRWLKSGDRRRPRSQPGGVVKRPLHTRQLAEQVRTKLFRGKS</sequence>
<name>A0A0D9YMH7_9ORYZ</name>
<organism evidence="2">
    <name type="scientific">Oryza glumipatula</name>
    <dbReference type="NCBI Taxonomy" id="40148"/>
    <lineage>
        <taxon>Eukaryota</taxon>
        <taxon>Viridiplantae</taxon>
        <taxon>Streptophyta</taxon>
        <taxon>Embryophyta</taxon>
        <taxon>Tracheophyta</taxon>
        <taxon>Spermatophyta</taxon>
        <taxon>Magnoliopsida</taxon>
        <taxon>Liliopsida</taxon>
        <taxon>Poales</taxon>
        <taxon>Poaceae</taxon>
        <taxon>BOP clade</taxon>
        <taxon>Oryzoideae</taxon>
        <taxon>Oryzeae</taxon>
        <taxon>Oryzinae</taxon>
        <taxon>Oryza</taxon>
    </lineage>
</organism>
<evidence type="ECO:0000313" key="3">
    <source>
        <dbReference type="Proteomes" id="UP000026961"/>
    </source>
</evidence>
<dbReference type="AlphaFoldDB" id="A0A0D9YMH7"/>
<accession>A0A0D9YMH7</accession>
<evidence type="ECO:0000313" key="2">
    <source>
        <dbReference type="EnsemblPlants" id="OGLUM02G04130.1"/>
    </source>
</evidence>
<proteinExistence type="predicted"/>